<dbReference type="Proteomes" id="UP001597520">
    <property type="component" value="Unassembled WGS sequence"/>
</dbReference>
<comment type="caution">
    <text evidence="3">The sequence shown here is derived from an EMBL/GenBank/DDBJ whole genome shotgun (WGS) entry which is preliminary data.</text>
</comment>
<gene>
    <name evidence="3" type="ORF">ACFSUB_06655</name>
</gene>
<feature type="transmembrane region" description="Helical" evidence="1">
    <location>
        <begin position="70"/>
        <end position="87"/>
    </location>
</feature>
<organism evidence="3 4">
    <name type="scientific">Salibacterium lacus</name>
    <dbReference type="NCBI Taxonomy" id="1898109"/>
    <lineage>
        <taxon>Bacteria</taxon>
        <taxon>Bacillati</taxon>
        <taxon>Bacillota</taxon>
        <taxon>Bacilli</taxon>
        <taxon>Bacillales</taxon>
        <taxon>Bacillaceae</taxon>
    </lineage>
</organism>
<protein>
    <submittedName>
        <fullName evidence="3">DUF418 domain-containing protein</fullName>
    </submittedName>
</protein>
<feature type="transmembrane region" description="Helical" evidence="1">
    <location>
        <begin position="99"/>
        <end position="117"/>
    </location>
</feature>
<dbReference type="Pfam" id="PF04235">
    <property type="entry name" value="DUF418"/>
    <property type="match status" value="1"/>
</dbReference>
<evidence type="ECO:0000313" key="4">
    <source>
        <dbReference type="Proteomes" id="UP001597520"/>
    </source>
</evidence>
<keyword evidence="4" id="KW-1185">Reference proteome</keyword>
<sequence>MNTAGKQKRIQTLDILRGFALLGILTANMASFKSPFFQLQSLPGASPSFPSDMLDGGVTFMIDWLVIGKFYPLFSFLFGLGFFLFYEKLKEKGLDADRFYKRRLFFLMGAGLLHLLFLWSGDILHTYAAAGLLLLLFIHRSPRTILTWALVLLCTASFFIAFLTISSNMLTASDTGFEEQVLTSAAEAETVYSTGSYLDILHFRLNEEVPLVLSNLVLNVPHILGLFLIGLYIGKKGWVQRAAEYRGLWKKTMIFMLTAGGILSFLYAALLHDLLPLPLWLADGTAQGLNMLAGPMLMLGWVALFVTITEKQLFSSFFRPVAAAGQMALTNYLLQTLICIFLFYGFGLQLFGTMGAASGFLVTLVLFSTQTVFSSFWLKHCRQGPVEKLWRRWIYRPLR</sequence>
<dbReference type="PANTHER" id="PTHR30590">
    <property type="entry name" value="INNER MEMBRANE PROTEIN"/>
    <property type="match status" value="1"/>
</dbReference>
<keyword evidence="1" id="KW-0472">Membrane</keyword>
<dbReference type="InterPro" id="IPR007349">
    <property type="entry name" value="DUF418"/>
</dbReference>
<reference evidence="4" key="1">
    <citation type="journal article" date="2019" name="Int. J. Syst. Evol. Microbiol.">
        <title>The Global Catalogue of Microorganisms (GCM) 10K type strain sequencing project: providing services to taxonomists for standard genome sequencing and annotation.</title>
        <authorList>
            <consortium name="The Broad Institute Genomics Platform"/>
            <consortium name="The Broad Institute Genome Sequencing Center for Infectious Disease"/>
            <person name="Wu L."/>
            <person name="Ma J."/>
        </authorList>
    </citation>
    <scope>NUCLEOTIDE SEQUENCE [LARGE SCALE GENOMIC DNA]</scope>
    <source>
        <strain evidence="4">KCTC 33792</strain>
    </source>
</reference>
<feature type="transmembrane region" description="Helical" evidence="1">
    <location>
        <begin position="254"/>
        <end position="271"/>
    </location>
</feature>
<evidence type="ECO:0000256" key="1">
    <source>
        <dbReference type="SAM" id="Phobius"/>
    </source>
</evidence>
<feature type="transmembrane region" description="Helical" evidence="1">
    <location>
        <begin position="291"/>
        <end position="308"/>
    </location>
</feature>
<feature type="transmembrane region" description="Helical" evidence="1">
    <location>
        <begin position="123"/>
        <end position="138"/>
    </location>
</feature>
<evidence type="ECO:0000313" key="3">
    <source>
        <dbReference type="EMBL" id="MFD2705143.1"/>
    </source>
</evidence>
<keyword evidence="1" id="KW-1133">Transmembrane helix</keyword>
<accession>A0ABW5T0S7</accession>
<dbReference type="PANTHER" id="PTHR30590:SF2">
    <property type="entry name" value="INNER MEMBRANE PROTEIN"/>
    <property type="match status" value="1"/>
</dbReference>
<evidence type="ECO:0000259" key="2">
    <source>
        <dbReference type="Pfam" id="PF04235"/>
    </source>
</evidence>
<keyword evidence="1" id="KW-0812">Transmembrane</keyword>
<proteinExistence type="predicted"/>
<name>A0ABW5T0S7_9BACI</name>
<feature type="transmembrane region" description="Helical" evidence="1">
    <location>
        <begin position="357"/>
        <end position="378"/>
    </location>
</feature>
<feature type="transmembrane region" description="Helical" evidence="1">
    <location>
        <begin position="329"/>
        <end position="351"/>
    </location>
</feature>
<feature type="transmembrane region" description="Helical" evidence="1">
    <location>
        <begin position="12"/>
        <end position="32"/>
    </location>
</feature>
<dbReference type="RefSeq" id="WP_380712404.1">
    <property type="nucleotide sequence ID" value="NZ_JBHUML010000002.1"/>
</dbReference>
<feature type="domain" description="DUF418" evidence="2">
    <location>
        <begin position="234"/>
        <end position="396"/>
    </location>
</feature>
<feature type="transmembrane region" description="Helical" evidence="1">
    <location>
        <begin position="145"/>
        <end position="165"/>
    </location>
</feature>
<feature type="transmembrane region" description="Helical" evidence="1">
    <location>
        <begin position="211"/>
        <end position="233"/>
    </location>
</feature>
<dbReference type="EMBL" id="JBHUML010000002">
    <property type="protein sequence ID" value="MFD2705143.1"/>
    <property type="molecule type" value="Genomic_DNA"/>
</dbReference>
<dbReference type="InterPro" id="IPR052529">
    <property type="entry name" value="Bact_Transport_Assoc"/>
</dbReference>